<sequence>MSSSRIPDWYRLKSQKHPSSSSYIGSNNNNTTTAFALALVSVAVSYAAYEFHRSVQDYGWEGTVRYVWEGDPYEPKLRECVTILEESEYNLNAFLINDRLCGLEESLNIATSLSSSTKSSTTATTTTTTTDTTTSSVKRTLADLSYSLDKIAARVDGIVLSSSSTSHYLTQQIKKRKKVCSKSIVILMERCDALLASFQVLKEKPRR</sequence>
<protein>
    <submittedName>
        <fullName evidence="1">Uncharacterized protein</fullName>
    </submittedName>
</protein>
<proteinExistence type="predicted"/>
<keyword evidence="2" id="KW-1185">Reference proteome</keyword>
<organism evidence="1 2">
    <name type="scientific">Fragilariopsis cylindrus CCMP1102</name>
    <dbReference type="NCBI Taxonomy" id="635003"/>
    <lineage>
        <taxon>Eukaryota</taxon>
        <taxon>Sar</taxon>
        <taxon>Stramenopiles</taxon>
        <taxon>Ochrophyta</taxon>
        <taxon>Bacillariophyta</taxon>
        <taxon>Bacillariophyceae</taxon>
        <taxon>Bacillariophycidae</taxon>
        <taxon>Bacillariales</taxon>
        <taxon>Bacillariaceae</taxon>
        <taxon>Fragilariopsis</taxon>
    </lineage>
</organism>
<gene>
    <name evidence="1" type="ORF">FRACYDRAFT_241965</name>
</gene>
<evidence type="ECO:0000313" key="2">
    <source>
        <dbReference type="Proteomes" id="UP000095751"/>
    </source>
</evidence>
<dbReference type="InParanoid" id="A0A1E7F681"/>
<dbReference type="Proteomes" id="UP000095751">
    <property type="component" value="Unassembled WGS sequence"/>
</dbReference>
<dbReference type="KEGG" id="fcy:FRACYDRAFT_241965"/>
<name>A0A1E7F681_9STRA</name>
<dbReference type="OrthoDB" id="47888at2759"/>
<reference evidence="1 2" key="1">
    <citation type="submission" date="2016-09" db="EMBL/GenBank/DDBJ databases">
        <title>Extensive genetic diversity and differential bi-allelic expression allows diatom success in the polar Southern Ocean.</title>
        <authorList>
            <consortium name="DOE Joint Genome Institute"/>
            <person name="Mock T."/>
            <person name="Otillar R.P."/>
            <person name="Strauss J."/>
            <person name="Dupont C."/>
            <person name="Frickenhaus S."/>
            <person name="Maumus F."/>
            <person name="Mcmullan M."/>
            <person name="Sanges R."/>
            <person name="Schmutz J."/>
            <person name="Toseland A."/>
            <person name="Valas R."/>
            <person name="Veluchamy A."/>
            <person name="Ward B.J."/>
            <person name="Allen A."/>
            <person name="Barry K."/>
            <person name="Falciatore A."/>
            <person name="Ferrante M."/>
            <person name="Fortunato A.E."/>
            <person name="Gloeckner G."/>
            <person name="Gruber A."/>
            <person name="Hipkin R."/>
            <person name="Janech M."/>
            <person name="Kroth P."/>
            <person name="Leese F."/>
            <person name="Lindquist E."/>
            <person name="Lyon B.R."/>
            <person name="Martin J."/>
            <person name="Mayer C."/>
            <person name="Parker M."/>
            <person name="Quesneville H."/>
            <person name="Raymond J."/>
            <person name="Uhlig C."/>
            <person name="Valentin K.U."/>
            <person name="Worden A.Z."/>
            <person name="Armbrust E.V."/>
            <person name="Bowler C."/>
            <person name="Green B."/>
            <person name="Moulton V."/>
            <person name="Van Oosterhout C."/>
            <person name="Grigoriev I."/>
        </authorList>
    </citation>
    <scope>NUCLEOTIDE SEQUENCE [LARGE SCALE GENOMIC DNA]</scope>
    <source>
        <strain evidence="1 2">CCMP1102</strain>
    </source>
</reference>
<evidence type="ECO:0000313" key="1">
    <source>
        <dbReference type="EMBL" id="OEU13624.1"/>
    </source>
</evidence>
<dbReference type="AlphaFoldDB" id="A0A1E7F681"/>
<dbReference type="EMBL" id="KV784361">
    <property type="protein sequence ID" value="OEU13624.1"/>
    <property type="molecule type" value="Genomic_DNA"/>
</dbReference>
<accession>A0A1E7F681</accession>